<gene>
    <name evidence="2" type="ORF">SAMN05216548_101550</name>
</gene>
<feature type="compositionally biased region" description="Basic and acidic residues" evidence="1">
    <location>
        <begin position="31"/>
        <end position="44"/>
    </location>
</feature>
<evidence type="ECO:0000256" key="1">
    <source>
        <dbReference type="SAM" id="MobiDB-lite"/>
    </source>
</evidence>
<protein>
    <submittedName>
        <fullName evidence="2">Uncharacterized protein</fullName>
    </submittedName>
</protein>
<dbReference type="Proteomes" id="UP000199647">
    <property type="component" value="Unassembled WGS sequence"/>
</dbReference>
<name>A0A1H9AWT3_9HYPH</name>
<keyword evidence="3" id="KW-1185">Reference proteome</keyword>
<reference evidence="2 3" key="1">
    <citation type="submission" date="2016-10" db="EMBL/GenBank/DDBJ databases">
        <authorList>
            <person name="de Groot N.N."/>
        </authorList>
    </citation>
    <scope>NUCLEOTIDE SEQUENCE [LARGE SCALE GENOMIC DNA]</scope>
    <source>
        <strain evidence="2 3">A52C2</strain>
    </source>
</reference>
<sequence>MSSKMPAVPPASRNSKAPGGRATPKPSADTSVDKKANDNLDEQGRQGNIHQNTTHQGHQQDR</sequence>
<accession>A0A1H9AWT3</accession>
<dbReference type="STRING" id="1855383.SAMN05216548_101550"/>
<proteinExistence type="predicted"/>
<dbReference type="EMBL" id="FOFG01000001">
    <property type="protein sequence ID" value="SEP81262.1"/>
    <property type="molecule type" value="Genomic_DNA"/>
</dbReference>
<dbReference type="OrthoDB" id="7190664at2"/>
<dbReference type="AlphaFoldDB" id="A0A1H9AWT3"/>
<evidence type="ECO:0000313" key="3">
    <source>
        <dbReference type="Proteomes" id="UP000199647"/>
    </source>
</evidence>
<organism evidence="2 3">
    <name type="scientific">Faunimonas pinastri</name>
    <dbReference type="NCBI Taxonomy" id="1855383"/>
    <lineage>
        <taxon>Bacteria</taxon>
        <taxon>Pseudomonadati</taxon>
        <taxon>Pseudomonadota</taxon>
        <taxon>Alphaproteobacteria</taxon>
        <taxon>Hyphomicrobiales</taxon>
        <taxon>Afifellaceae</taxon>
        <taxon>Faunimonas</taxon>
    </lineage>
</organism>
<feature type="compositionally biased region" description="Polar residues" evidence="1">
    <location>
        <begin position="45"/>
        <end position="62"/>
    </location>
</feature>
<evidence type="ECO:0000313" key="2">
    <source>
        <dbReference type="EMBL" id="SEP81262.1"/>
    </source>
</evidence>
<dbReference type="RefSeq" id="WP_092495012.1">
    <property type="nucleotide sequence ID" value="NZ_FOFG01000001.1"/>
</dbReference>
<feature type="region of interest" description="Disordered" evidence="1">
    <location>
        <begin position="1"/>
        <end position="62"/>
    </location>
</feature>